<organism evidence="2 3">
    <name type="scientific">Methanobacterium congolense</name>
    <dbReference type="NCBI Taxonomy" id="118062"/>
    <lineage>
        <taxon>Archaea</taxon>
        <taxon>Methanobacteriati</taxon>
        <taxon>Methanobacteriota</taxon>
        <taxon>Methanomada group</taxon>
        <taxon>Methanobacteria</taxon>
        <taxon>Methanobacteriales</taxon>
        <taxon>Methanobacteriaceae</taxon>
        <taxon>Methanobacterium</taxon>
    </lineage>
</organism>
<dbReference type="RefSeq" id="WP_071906891.1">
    <property type="nucleotide sequence ID" value="NZ_LT607756.1"/>
</dbReference>
<keyword evidence="3" id="KW-1185">Reference proteome</keyword>
<evidence type="ECO:0000313" key="2">
    <source>
        <dbReference type="EMBL" id="SCG85762.1"/>
    </source>
</evidence>
<feature type="transmembrane region" description="Helical" evidence="1">
    <location>
        <begin position="38"/>
        <end position="60"/>
    </location>
</feature>
<feature type="transmembrane region" description="Helical" evidence="1">
    <location>
        <begin position="12"/>
        <end position="32"/>
    </location>
</feature>
<dbReference type="Proteomes" id="UP000094707">
    <property type="component" value="Chromosome I"/>
</dbReference>
<keyword evidence="1" id="KW-1133">Transmembrane helix</keyword>
<evidence type="ECO:0000256" key="1">
    <source>
        <dbReference type="SAM" id="Phobius"/>
    </source>
</evidence>
<dbReference type="PATRIC" id="fig|129848.4.peg.1218"/>
<proteinExistence type="predicted"/>
<accession>A0A1D3L263</accession>
<dbReference type="EMBL" id="LT607756">
    <property type="protein sequence ID" value="SCG85762.1"/>
    <property type="molecule type" value="Genomic_DNA"/>
</dbReference>
<gene>
    <name evidence="2" type="ORF">MCBB_1204</name>
</gene>
<keyword evidence="1" id="KW-0472">Membrane</keyword>
<evidence type="ECO:0000313" key="3">
    <source>
        <dbReference type="Proteomes" id="UP000094707"/>
    </source>
</evidence>
<dbReference type="KEGG" id="mcub:MCBB_1204"/>
<dbReference type="STRING" id="118062.MCBB_1204"/>
<dbReference type="AlphaFoldDB" id="A0A1D3L263"/>
<keyword evidence="1" id="KW-0812">Transmembrane</keyword>
<name>A0A1D3L263_9EURY</name>
<reference evidence="2 3" key="1">
    <citation type="submission" date="2016-08" db="EMBL/GenBank/DDBJ databases">
        <authorList>
            <person name="Seilhamer J.J."/>
        </authorList>
    </citation>
    <scope>NUCLEOTIDE SEQUENCE [LARGE SCALE GENOMIC DNA]</scope>
    <source>
        <strain evidence="2">Buetzberg</strain>
    </source>
</reference>
<dbReference type="OrthoDB" id="56871at2157"/>
<dbReference type="GeneID" id="30412049"/>
<sequence>MEITKKMGWKFRVGILLVLVSAVLYIINFAIFHDTHDLFFYISIDTAFVPIEVLLVVLVIEEAINEKEKKVMLEKLNMVIGVFFSEVGTDLLTDISKFDFESDKIRDKLLVNNMWTEKDFEEAEKIVKDYNYDLNIKGTDPKSLKFLEKTREFLMGKRKFLLALLENPNLLEHETFTDLLRAVFHLLEELEKREDIKKLPESDYKHLSIDTERAYSLIIFEWLQYMEHLMKNYPHLFSLAVRTNPFDPEAKVEIEE</sequence>
<protein>
    <submittedName>
        <fullName evidence="2">Uncharacterized protein</fullName>
    </submittedName>
</protein>